<dbReference type="KEGG" id="red:roselon_03307"/>
<dbReference type="GO" id="GO:0008146">
    <property type="term" value="F:sulfotransferase activity"/>
    <property type="evidence" value="ECO:0007669"/>
    <property type="project" value="InterPro"/>
</dbReference>
<name>W8SSR6_9RHOB</name>
<gene>
    <name evidence="1" type="ORF">roselon_03307</name>
</gene>
<evidence type="ECO:0000313" key="1">
    <source>
        <dbReference type="EMBL" id="AHM05565.1"/>
    </source>
</evidence>
<evidence type="ECO:0000313" key="2">
    <source>
        <dbReference type="Proteomes" id="UP000019593"/>
    </source>
</evidence>
<dbReference type="HOGENOM" id="CLU_094945_1_0_5"/>
<keyword evidence="2" id="KW-1185">Reference proteome</keyword>
<evidence type="ECO:0008006" key="3">
    <source>
        <dbReference type="Google" id="ProtNLM"/>
    </source>
</evidence>
<proteinExistence type="predicted"/>
<dbReference type="AlphaFoldDB" id="W8SSR6"/>
<organism evidence="1 2">
    <name type="scientific">Roseicyclus elongatus DSM 19469</name>
    <dbReference type="NCBI Taxonomy" id="1294273"/>
    <lineage>
        <taxon>Bacteria</taxon>
        <taxon>Pseudomonadati</taxon>
        <taxon>Pseudomonadota</taxon>
        <taxon>Alphaproteobacteria</taxon>
        <taxon>Rhodobacterales</taxon>
        <taxon>Roseobacteraceae</taxon>
        <taxon>Roseicyclus</taxon>
    </lineage>
</organism>
<accession>W8SSR6</accession>
<dbReference type="eggNOG" id="COG1943">
    <property type="taxonomic scope" value="Bacteria"/>
</dbReference>
<dbReference type="InterPro" id="IPR005331">
    <property type="entry name" value="Sulfotransferase"/>
</dbReference>
<dbReference type="STRING" id="1294273.roselon_03307"/>
<dbReference type="GO" id="GO:0016020">
    <property type="term" value="C:membrane"/>
    <property type="evidence" value="ECO:0007669"/>
    <property type="project" value="InterPro"/>
</dbReference>
<sequence>MAALKPPCAMIISHRHAFIFLKTQKTAGSSVELALSEICGPDDVITRMNAEERGDSDLRRGPQNFDVPPAYRPWGAALLHRLGARARRSGFSYFQHMPAALVRRRMNPAQFDAYRKVTIVRNAWDREVSLYFWATRRLSDKPSFDSFVRRRVWRPEMKTFEIYAIKGHSVADTVLRYETLAEDFAAFVQSLGVEQVPELPRAKGNFRAKAKRDYRDFYTDETAEIVRRRYAREIALFGMAF</sequence>
<dbReference type="Pfam" id="PF03567">
    <property type="entry name" value="Sulfotransfer_2"/>
    <property type="match status" value="1"/>
</dbReference>
<dbReference type="Gene3D" id="3.40.50.300">
    <property type="entry name" value="P-loop containing nucleotide triphosphate hydrolases"/>
    <property type="match status" value="1"/>
</dbReference>
<dbReference type="EMBL" id="CP004372">
    <property type="protein sequence ID" value="AHM05565.1"/>
    <property type="molecule type" value="Genomic_DNA"/>
</dbReference>
<dbReference type="InterPro" id="IPR027417">
    <property type="entry name" value="P-loop_NTPase"/>
</dbReference>
<protein>
    <recommendedName>
        <fullName evidence="3">Sulfotransferase family protein</fullName>
    </recommendedName>
</protein>
<dbReference type="Proteomes" id="UP000019593">
    <property type="component" value="Chromosome"/>
</dbReference>
<reference evidence="1 2" key="1">
    <citation type="submission" date="2013-03" db="EMBL/GenBank/DDBJ databases">
        <authorList>
            <person name="Fiebig A."/>
            <person name="Goeker M."/>
            <person name="Klenk H.-P.P."/>
        </authorList>
    </citation>
    <scope>NUCLEOTIDE SEQUENCE [LARGE SCALE GENOMIC DNA]</scope>
    <source>
        <strain evidence="2">DSM 19469</strain>
    </source>
</reference>
<dbReference type="SUPFAM" id="SSF52540">
    <property type="entry name" value="P-loop containing nucleoside triphosphate hydrolases"/>
    <property type="match status" value="1"/>
</dbReference>